<dbReference type="OrthoDB" id="9801834at2"/>
<keyword evidence="5 9" id="KW-0663">Pyridoxal phosphate</keyword>
<keyword evidence="11" id="KW-1185">Reference proteome</keyword>
<dbReference type="InterPro" id="IPR050103">
    <property type="entry name" value="Class-III_PLP-dep_AT"/>
</dbReference>
<feature type="modified residue" description="N6-(pyridoxal phosphate)lysine" evidence="9">
    <location>
        <position position="252"/>
    </location>
</feature>
<evidence type="ECO:0000256" key="4">
    <source>
        <dbReference type="ARBA" id="ARBA00022679"/>
    </source>
</evidence>
<protein>
    <recommendedName>
        <fullName evidence="9">Acetylornithine aminotransferase</fullName>
        <shortName evidence="9">ACOAT</shortName>
        <ecNumber evidence="9">2.6.1.11</ecNumber>
    </recommendedName>
</protein>
<comment type="catalytic activity">
    <reaction evidence="9">
        <text>N(2)-acetyl-L-ornithine + 2-oxoglutarate = N-acetyl-L-glutamate 5-semialdehyde + L-glutamate</text>
        <dbReference type="Rhea" id="RHEA:18049"/>
        <dbReference type="ChEBI" id="CHEBI:16810"/>
        <dbReference type="ChEBI" id="CHEBI:29123"/>
        <dbReference type="ChEBI" id="CHEBI:29985"/>
        <dbReference type="ChEBI" id="CHEBI:57805"/>
        <dbReference type="EC" id="2.6.1.11"/>
    </reaction>
</comment>
<evidence type="ECO:0000256" key="3">
    <source>
        <dbReference type="ARBA" id="ARBA00022605"/>
    </source>
</evidence>
<dbReference type="PANTHER" id="PTHR11986:SF79">
    <property type="entry name" value="ACETYLORNITHINE AMINOTRANSFERASE, MITOCHONDRIAL"/>
    <property type="match status" value="1"/>
</dbReference>
<dbReference type="RefSeq" id="WP_066608649.1">
    <property type="nucleotide sequence ID" value="NZ_CP014230.1"/>
</dbReference>
<keyword evidence="3 9" id="KW-0028">Amino-acid biosynthesis</keyword>
<keyword evidence="2 9" id="KW-0032">Aminotransferase</keyword>
<dbReference type="KEGG" id="doa:AXF15_03765"/>
<dbReference type="UniPathway" id="UPA00068">
    <property type="reaction ID" value="UER00109"/>
</dbReference>
<gene>
    <name evidence="9" type="primary">argD</name>
    <name evidence="10" type="ORF">AXF15_03765</name>
</gene>
<dbReference type="CDD" id="cd00610">
    <property type="entry name" value="OAT_like"/>
    <property type="match status" value="1"/>
</dbReference>
<dbReference type="GO" id="GO:0031299">
    <property type="term" value="F:taurine-pyruvate aminotransferase activity"/>
    <property type="evidence" value="ECO:0007669"/>
    <property type="project" value="UniProtKB-EC"/>
</dbReference>
<dbReference type="NCBIfam" id="TIGR00707">
    <property type="entry name" value="argD"/>
    <property type="match status" value="1"/>
</dbReference>
<name>A0A120KNF6_9BACT</name>
<dbReference type="EMBL" id="CP014230">
    <property type="protein sequence ID" value="AMD93996.1"/>
    <property type="molecule type" value="Genomic_DNA"/>
</dbReference>
<comment type="subunit">
    <text evidence="9">Homodimer.</text>
</comment>
<comment type="catalytic activity">
    <reaction evidence="7">
        <text>taurine + pyruvate = sulfoacetaldehyde + L-alanine</text>
        <dbReference type="Rhea" id="RHEA:10420"/>
        <dbReference type="ChEBI" id="CHEBI:15361"/>
        <dbReference type="ChEBI" id="CHEBI:57972"/>
        <dbReference type="ChEBI" id="CHEBI:58246"/>
        <dbReference type="ChEBI" id="CHEBI:507393"/>
        <dbReference type="EC" id="2.6.1.77"/>
    </reaction>
    <physiologicalReaction direction="left-to-right" evidence="7">
        <dbReference type="Rhea" id="RHEA:10421"/>
    </physiologicalReaction>
</comment>
<keyword evidence="9" id="KW-0055">Arginine biosynthesis</keyword>
<dbReference type="AlphaFoldDB" id="A0A120KNF6"/>
<dbReference type="GO" id="GO:0030170">
    <property type="term" value="F:pyridoxal phosphate binding"/>
    <property type="evidence" value="ECO:0007669"/>
    <property type="project" value="InterPro"/>
</dbReference>
<dbReference type="GO" id="GO:0005737">
    <property type="term" value="C:cytoplasm"/>
    <property type="evidence" value="ECO:0007669"/>
    <property type="project" value="UniProtKB-SubCell"/>
</dbReference>
<comment type="similarity">
    <text evidence="9">Belongs to the class-III pyridoxal-phosphate-dependent aminotransferase family. ArgD subfamily.</text>
</comment>
<proteinExistence type="inferred from homology"/>
<dbReference type="Proteomes" id="UP000063964">
    <property type="component" value="Chromosome"/>
</dbReference>
<dbReference type="SUPFAM" id="SSF53383">
    <property type="entry name" value="PLP-dependent transferases"/>
    <property type="match status" value="1"/>
</dbReference>
<reference evidence="11" key="1">
    <citation type="submission" date="2016-02" db="EMBL/GenBank/DDBJ databases">
        <authorList>
            <person name="Holder M.E."/>
            <person name="Ajami N.J."/>
            <person name="Petrosino J.F."/>
        </authorList>
    </citation>
    <scope>NUCLEOTIDE SEQUENCE [LARGE SCALE GENOMIC DNA]</scope>
    <source>
        <strain evidence="11">DSM 12838</strain>
    </source>
</reference>
<dbReference type="HAMAP" id="MF_01107">
    <property type="entry name" value="ArgD_aminotrans_3"/>
    <property type="match status" value="1"/>
</dbReference>
<dbReference type="GO" id="GO:0003992">
    <property type="term" value="F:N2-acetyl-L-ornithine:2-oxoglutarate 5-aminotransferase activity"/>
    <property type="evidence" value="ECO:0007669"/>
    <property type="project" value="UniProtKB-UniRule"/>
</dbReference>
<organism evidence="10 11">
    <name type="scientific">Desulfomicrobium orale DSM 12838</name>
    <dbReference type="NCBI Taxonomy" id="888061"/>
    <lineage>
        <taxon>Bacteria</taxon>
        <taxon>Pseudomonadati</taxon>
        <taxon>Thermodesulfobacteriota</taxon>
        <taxon>Desulfovibrionia</taxon>
        <taxon>Desulfovibrionales</taxon>
        <taxon>Desulfomicrobiaceae</taxon>
        <taxon>Desulfomicrobium</taxon>
    </lineage>
</organism>
<feature type="binding site" evidence="9">
    <location>
        <position position="281"/>
    </location>
    <ligand>
        <name>pyridoxal 5'-phosphate</name>
        <dbReference type="ChEBI" id="CHEBI:597326"/>
    </ligand>
</feature>
<dbReference type="Gene3D" id="3.90.1150.10">
    <property type="entry name" value="Aspartate Aminotransferase, domain 1"/>
    <property type="match status" value="1"/>
</dbReference>
<evidence type="ECO:0000256" key="2">
    <source>
        <dbReference type="ARBA" id="ARBA00022576"/>
    </source>
</evidence>
<dbReference type="STRING" id="888061.AXF15_03765"/>
<feature type="binding site" evidence="9">
    <location>
        <position position="141"/>
    </location>
    <ligand>
        <name>N(2)-acetyl-L-ornithine</name>
        <dbReference type="ChEBI" id="CHEBI:57805"/>
    </ligand>
</feature>
<accession>A0A120KNF6</accession>
<dbReference type="PIRSF" id="PIRSF000521">
    <property type="entry name" value="Transaminase_4ab_Lys_Orn"/>
    <property type="match status" value="1"/>
</dbReference>
<dbReference type="GO" id="GO:0042802">
    <property type="term" value="F:identical protein binding"/>
    <property type="evidence" value="ECO:0007669"/>
    <property type="project" value="TreeGrafter"/>
</dbReference>
<comment type="cofactor">
    <cofactor evidence="9">
        <name>pyridoxal 5'-phosphate</name>
        <dbReference type="ChEBI" id="CHEBI:597326"/>
    </cofactor>
    <text evidence="9">Binds 1 pyridoxal phosphate per subunit.</text>
</comment>
<comment type="subunit">
    <text evidence="1">Homotetramer.</text>
</comment>
<evidence type="ECO:0000256" key="9">
    <source>
        <dbReference type="HAMAP-Rule" id="MF_01107"/>
    </source>
</evidence>
<comment type="pathway">
    <text evidence="9">Amino-acid biosynthesis; L-arginine biosynthesis; N(2)-acetyl-L-ornithine from L-glutamate: step 4/4.</text>
</comment>
<evidence type="ECO:0000256" key="7">
    <source>
        <dbReference type="ARBA" id="ARBA00052998"/>
    </source>
</evidence>
<dbReference type="InterPro" id="IPR015424">
    <property type="entry name" value="PyrdxlP-dep_Trfase"/>
</dbReference>
<dbReference type="GO" id="GO:0006526">
    <property type="term" value="P:L-arginine biosynthetic process"/>
    <property type="evidence" value="ECO:0007669"/>
    <property type="project" value="UniProtKB-UniRule"/>
</dbReference>
<comment type="miscellaneous">
    <text evidence="9">May also have succinyldiaminopimelate aminotransferase activity, thus carrying out the corresponding step in lysine biosynthesis.</text>
</comment>
<dbReference type="FunFam" id="3.40.640.10:FF:000004">
    <property type="entry name" value="Acetylornithine aminotransferase"/>
    <property type="match status" value="1"/>
</dbReference>
<feature type="binding site" evidence="9">
    <location>
        <begin position="105"/>
        <end position="106"/>
    </location>
    <ligand>
        <name>pyridoxal 5'-phosphate</name>
        <dbReference type="ChEBI" id="CHEBI:597326"/>
    </ligand>
</feature>
<evidence type="ECO:0000313" key="11">
    <source>
        <dbReference type="Proteomes" id="UP000063964"/>
    </source>
</evidence>
<dbReference type="InterPro" id="IPR005814">
    <property type="entry name" value="Aminotrans_3"/>
</dbReference>
<evidence type="ECO:0000256" key="8">
    <source>
        <dbReference type="ARBA" id="ARBA00060602"/>
    </source>
</evidence>
<evidence type="ECO:0000256" key="1">
    <source>
        <dbReference type="ARBA" id="ARBA00011881"/>
    </source>
</evidence>
<comment type="subcellular location">
    <subcellularLocation>
        <location evidence="9">Cytoplasm</location>
    </subcellularLocation>
</comment>
<evidence type="ECO:0000256" key="6">
    <source>
        <dbReference type="ARBA" id="ARBA00023317"/>
    </source>
</evidence>
<dbReference type="NCBIfam" id="NF002325">
    <property type="entry name" value="PRK01278.1"/>
    <property type="match status" value="1"/>
</dbReference>
<dbReference type="EC" id="2.6.1.11" evidence="9"/>
<dbReference type="Gene3D" id="3.40.640.10">
    <property type="entry name" value="Type I PLP-dependent aspartate aminotransferase-like (Major domain)"/>
    <property type="match status" value="1"/>
</dbReference>
<sequence>MNTEDIKKNESALLCRTYGRYPLAVSRAQGTRLYTPEGRVYTDLLAGIAVCNLGHCHPELAEVMAAQARKLVHASNLFYQEEQVELARKLLATTHLQRVFFCNSGAEANEGAIKLARRFMREVRGEDRYEIITLSGSFHGRTLGTLTATGQDKIKTHFGPLPEGFALAPFGDLTAMERIMSPRTAAVLVETIQGEGGVIPLPEDYAHGLEKLCADRGVLLMVDEIQTGIARTGKFWAHQHFGLKPQIITAAKALAGGLPMGAVMCTEEVAGGFPPGSHGTTFGGNALISAVAAKVIDIIERDGLCEQAASLGEWFRNRLERVKDRHPGQIVQIRGLGLMVGIELARPGADIWRALLDKGFVLNLTQGTVLRLLPPLVITQRELEGFAQALDEILSGRADSPASPE</sequence>
<dbReference type="PANTHER" id="PTHR11986">
    <property type="entry name" value="AMINOTRANSFERASE CLASS III"/>
    <property type="match status" value="1"/>
</dbReference>
<dbReference type="InterPro" id="IPR004636">
    <property type="entry name" value="AcOrn/SuccOrn_fam"/>
</dbReference>
<keyword evidence="6" id="KW-0670">Pyruvate</keyword>
<feature type="binding site" evidence="9">
    <location>
        <begin position="223"/>
        <end position="226"/>
    </location>
    <ligand>
        <name>pyridoxal 5'-phosphate</name>
        <dbReference type="ChEBI" id="CHEBI:597326"/>
    </ligand>
</feature>
<feature type="binding site" evidence="9">
    <location>
        <position position="138"/>
    </location>
    <ligand>
        <name>pyridoxal 5'-phosphate</name>
        <dbReference type="ChEBI" id="CHEBI:597326"/>
    </ligand>
</feature>
<evidence type="ECO:0000313" key="10">
    <source>
        <dbReference type="EMBL" id="AMD93996.1"/>
    </source>
</evidence>
<dbReference type="InterPro" id="IPR015422">
    <property type="entry name" value="PyrdxlP-dep_Trfase_small"/>
</dbReference>
<dbReference type="InterPro" id="IPR015421">
    <property type="entry name" value="PyrdxlP-dep_Trfase_major"/>
</dbReference>
<dbReference type="Pfam" id="PF00202">
    <property type="entry name" value="Aminotran_3"/>
    <property type="match status" value="1"/>
</dbReference>
<evidence type="ECO:0000256" key="5">
    <source>
        <dbReference type="ARBA" id="ARBA00022898"/>
    </source>
</evidence>
<keyword evidence="4 9" id="KW-0808">Transferase</keyword>
<comment type="pathway">
    <text evidence="8">Organosulfur degradation; alkanesulfonate degradation.</text>
</comment>
<keyword evidence="9" id="KW-0963">Cytoplasm</keyword>
<feature type="binding site" evidence="9">
    <location>
        <position position="280"/>
    </location>
    <ligand>
        <name>N(2)-acetyl-L-ornithine</name>
        <dbReference type="ChEBI" id="CHEBI:57805"/>
    </ligand>
</feature>